<accession>A0A929RWS7</accession>
<reference evidence="1" key="1">
    <citation type="submission" date="2020-04" db="EMBL/GenBank/DDBJ databases">
        <title>Deep metagenomics examines the oral microbiome during advanced dental caries in children, revealing novel taxa and co-occurrences with host molecules.</title>
        <authorList>
            <person name="Baker J.L."/>
            <person name="Morton J.T."/>
            <person name="Dinis M."/>
            <person name="Alvarez R."/>
            <person name="Tran N.C."/>
            <person name="Knight R."/>
            <person name="Edlund A."/>
        </authorList>
    </citation>
    <scope>NUCLEOTIDE SEQUENCE</scope>
    <source>
        <strain evidence="1">JCVI_34_bin.1</strain>
    </source>
</reference>
<comment type="caution">
    <text evidence="1">The sequence shown here is derived from an EMBL/GenBank/DDBJ whole genome shotgun (WGS) entry which is preliminary data.</text>
</comment>
<name>A0A929RWS7_9BACT</name>
<dbReference type="Proteomes" id="UP000704068">
    <property type="component" value="Unassembled WGS sequence"/>
</dbReference>
<dbReference type="AlphaFoldDB" id="A0A929RWS7"/>
<proteinExistence type="predicted"/>
<sequence>MELVELLRKDGVRKGLCQQYQGLLKGDLSIEDLVKLFIGGVDFCIKYNYPTLDFMREHFKGKSEPYGAFVDDEIAEPLVNVPDVVMNGDCKAMAEYNGFTVSRIFARHNTQMSVNVTDHAIVTIDAFDNTFLAIAVSGSDAQVIVNLYGDAKVDCIGTGINVINKNQNTY</sequence>
<gene>
    <name evidence="1" type="ORF">HXK21_00565</name>
</gene>
<dbReference type="RefSeq" id="WP_303762493.1">
    <property type="nucleotide sequence ID" value="NZ_JABZGR010000001.1"/>
</dbReference>
<protein>
    <submittedName>
        <fullName evidence="1">Uncharacterized protein</fullName>
    </submittedName>
</protein>
<dbReference type="EMBL" id="JABZGR010000001">
    <property type="protein sequence ID" value="MBF0969524.1"/>
    <property type="molecule type" value="Genomic_DNA"/>
</dbReference>
<evidence type="ECO:0000313" key="1">
    <source>
        <dbReference type="EMBL" id="MBF0969524.1"/>
    </source>
</evidence>
<organism evidence="1 2">
    <name type="scientific">Alloprevotella tannerae</name>
    <dbReference type="NCBI Taxonomy" id="76122"/>
    <lineage>
        <taxon>Bacteria</taxon>
        <taxon>Pseudomonadati</taxon>
        <taxon>Bacteroidota</taxon>
        <taxon>Bacteroidia</taxon>
        <taxon>Bacteroidales</taxon>
        <taxon>Prevotellaceae</taxon>
        <taxon>Alloprevotella</taxon>
    </lineage>
</organism>
<evidence type="ECO:0000313" key="2">
    <source>
        <dbReference type="Proteomes" id="UP000704068"/>
    </source>
</evidence>